<evidence type="ECO:0000259" key="2">
    <source>
        <dbReference type="Pfam" id="PF01757"/>
    </source>
</evidence>
<feature type="transmembrane region" description="Helical" evidence="1">
    <location>
        <begin position="116"/>
        <end position="134"/>
    </location>
</feature>
<protein>
    <recommendedName>
        <fullName evidence="2">Acyltransferase 3 domain-containing protein</fullName>
    </recommendedName>
</protein>
<feature type="transmembrane region" description="Helical" evidence="1">
    <location>
        <begin position="262"/>
        <end position="279"/>
    </location>
</feature>
<feature type="domain" description="Acyltransferase 3" evidence="2">
    <location>
        <begin position="15"/>
        <end position="412"/>
    </location>
</feature>
<keyword evidence="1" id="KW-0812">Transmembrane</keyword>
<evidence type="ECO:0000313" key="3">
    <source>
        <dbReference type="EMBL" id="SMQ54687.1"/>
    </source>
</evidence>
<dbReference type="EMBL" id="LT853701">
    <property type="protein sequence ID" value="SMQ54687.1"/>
    <property type="molecule type" value="Genomic_DNA"/>
</dbReference>
<feature type="transmembrane region" description="Helical" evidence="1">
    <location>
        <begin position="162"/>
        <end position="182"/>
    </location>
</feature>
<dbReference type="InterPro" id="IPR002656">
    <property type="entry name" value="Acyl_transf_3_dom"/>
</dbReference>
<dbReference type="STRING" id="1276538.A0A1X7S631"/>
<organism evidence="3 4">
    <name type="scientific">Zymoseptoria tritici (strain ST99CH_3D7)</name>
    <dbReference type="NCBI Taxonomy" id="1276538"/>
    <lineage>
        <taxon>Eukaryota</taxon>
        <taxon>Fungi</taxon>
        <taxon>Dikarya</taxon>
        <taxon>Ascomycota</taxon>
        <taxon>Pezizomycotina</taxon>
        <taxon>Dothideomycetes</taxon>
        <taxon>Dothideomycetidae</taxon>
        <taxon>Mycosphaerellales</taxon>
        <taxon>Mycosphaerellaceae</taxon>
        <taxon>Zymoseptoria</taxon>
    </lineage>
</organism>
<keyword evidence="1" id="KW-0472">Membrane</keyword>
<keyword evidence="4" id="KW-1185">Reference proteome</keyword>
<name>A0A1X7S631_ZYMT9</name>
<proteinExistence type="predicted"/>
<evidence type="ECO:0000256" key="1">
    <source>
        <dbReference type="SAM" id="Phobius"/>
    </source>
</evidence>
<reference evidence="3 4" key="1">
    <citation type="submission" date="2016-06" db="EMBL/GenBank/DDBJ databases">
        <authorList>
            <person name="Kjaerup R.B."/>
            <person name="Dalgaard T.S."/>
            <person name="Juul-Madsen H.R."/>
        </authorList>
    </citation>
    <scope>NUCLEOTIDE SEQUENCE [LARGE SCALE GENOMIC DNA]</scope>
</reference>
<dbReference type="Pfam" id="PF01757">
    <property type="entry name" value="Acyl_transf_3"/>
    <property type="match status" value="1"/>
</dbReference>
<evidence type="ECO:0000313" key="4">
    <source>
        <dbReference type="Proteomes" id="UP000215127"/>
    </source>
</evidence>
<feature type="transmembrane region" description="Helical" evidence="1">
    <location>
        <begin position="213"/>
        <end position="236"/>
    </location>
</feature>
<dbReference type="InterPro" id="IPR050879">
    <property type="entry name" value="Acyltransferase_3"/>
</dbReference>
<gene>
    <name evidence="3" type="ORF">ZT3D7_G9842</name>
</gene>
<dbReference type="AlphaFoldDB" id="A0A1X7S631"/>
<keyword evidence="1" id="KW-1133">Transmembrane helix</keyword>
<dbReference type="PANTHER" id="PTHR23028">
    <property type="entry name" value="ACETYLTRANSFERASE"/>
    <property type="match status" value="1"/>
</dbReference>
<feature type="transmembrane region" description="Helical" evidence="1">
    <location>
        <begin position="65"/>
        <end position="86"/>
    </location>
</feature>
<dbReference type="GO" id="GO:0016747">
    <property type="term" value="F:acyltransferase activity, transferring groups other than amino-acyl groups"/>
    <property type="evidence" value="ECO:0007669"/>
    <property type="project" value="InterPro"/>
</dbReference>
<accession>A0A1X7S631</accession>
<feature type="transmembrane region" description="Helical" evidence="1">
    <location>
        <begin position="307"/>
        <end position="326"/>
    </location>
</feature>
<feature type="transmembrane region" description="Helical" evidence="1">
    <location>
        <begin position="189"/>
        <end position="207"/>
    </location>
</feature>
<dbReference type="Proteomes" id="UP000215127">
    <property type="component" value="Chromosome 10"/>
</dbReference>
<sequence length="443" mass="50882">MDSTTNSAPPLRRTAYLDGLRGFGALLVYILHHIGATHMEEHQVLENAFGHKGKYYFGAFPFVRIFFTGGHIAVGLFYLISGYVLAAKPLNFIHSRDMAKFADNVGSALFRRWIRLFLPVFGLTFIWMTSWHLLNFLPTGDMVPEPTYLAELSKWFKDQKGFSYFWAGIALSYYSFHAWSIPYEFRGSVVVYTVLVAVAGLGTSARLRVQCVLIFYFLFLLDGWGSALFVCGMLLADMEMLHARNELPKFYARILTQPKKTYYLLLLTGMYLGGAPAATDKLADFKESPGWYYLSFLVPGACSDPGWFFRFWGGTFIMLAIPRLPWLRSFFETRFCQYLGRISFGLYLVHGPVLWSVGDRVYASIGLLRWGQDKTIPQWINCFSLPRWGIFGIETNFLLAQLFLFPLTIYLAEIFTRLVDEPSVQFAQWLFRKHVEPKRDSVL</sequence>
<dbReference type="PANTHER" id="PTHR23028:SF125">
    <property type="entry name" value="ACYLTRANSFERASE"/>
    <property type="match status" value="1"/>
</dbReference>
<feature type="transmembrane region" description="Helical" evidence="1">
    <location>
        <begin position="388"/>
        <end position="412"/>
    </location>
</feature>